<evidence type="ECO:0000259" key="1">
    <source>
        <dbReference type="SMART" id="SM00481"/>
    </source>
</evidence>
<dbReference type="SMART" id="SM00481">
    <property type="entry name" value="POLIIIAc"/>
    <property type="match status" value="1"/>
</dbReference>
<proteinExistence type="predicted"/>
<dbReference type="Pfam" id="PF02811">
    <property type="entry name" value="PHP"/>
    <property type="match status" value="1"/>
</dbReference>
<evidence type="ECO:0000313" key="2">
    <source>
        <dbReference type="EMBL" id="MBC8595981.1"/>
    </source>
</evidence>
<dbReference type="CDD" id="cd07438">
    <property type="entry name" value="PHP_HisPPase_AMP"/>
    <property type="match status" value="1"/>
</dbReference>
<protein>
    <submittedName>
        <fullName evidence="2">PHP domain-containing protein</fullName>
    </submittedName>
</protein>
<keyword evidence="3" id="KW-1185">Reference proteome</keyword>
<dbReference type="Gene3D" id="3.20.20.140">
    <property type="entry name" value="Metal-dependent hydrolases"/>
    <property type="match status" value="1"/>
</dbReference>
<dbReference type="EMBL" id="JACRTE010000003">
    <property type="protein sequence ID" value="MBC8595981.1"/>
    <property type="molecule type" value="Genomic_DNA"/>
</dbReference>
<name>A0A926ISG5_9FIRM</name>
<reference evidence="2" key="1">
    <citation type="submission" date="2020-08" db="EMBL/GenBank/DDBJ databases">
        <title>Genome public.</title>
        <authorList>
            <person name="Liu C."/>
            <person name="Sun Q."/>
        </authorList>
    </citation>
    <scope>NUCLEOTIDE SEQUENCE</scope>
    <source>
        <strain evidence="2">NSJ-50</strain>
    </source>
</reference>
<organism evidence="2 3">
    <name type="scientific">Qingrenia yutianensis</name>
    <dbReference type="NCBI Taxonomy" id="2763676"/>
    <lineage>
        <taxon>Bacteria</taxon>
        <taxon>Bacillati</taxon>
        <taxon>Bacillota</taxon>
        <taxon>Clostridia</taxon>
        <taxon>Eubacteriales</taxon>
        <taxon>Oscillospiraceae</taxon>
        <taxon>Qingrenia</taxon>
    </lineage>
</organism>
<dbReference type="Gene3D" id="1.10.150.650">
    <property type="match status" value="1"/>
</dbReference>
<dbReference type="InterPro" id="IPR052018">
    <property type="entry name" value="PHP_domain"/>
</dbReference>
<dbReference type="RefSeq" id="WP_262431554.1">
    <property type="nucleotide sequence ID" value="NZ_JACRTE010000003.1"/>
</dbReference>
<dbReference type="SUPFAM" id="SSF89550">
    <property type="entry name" value="PHP domain-like"/>
    <property type="match status" value="1"/>
</dbReference>
<feature type="domain" description="Polymerase/histidinol phosphatase N-terminal" evidence="1">
    <location>
        <begin position="5"/>
        <end position="70"/>
    </location>
</feature>
<gene>
    <name evidence="2" type="ORF">H8706_03740</name>
</gene>
<accession>A0A926ISG5</accession>
<dbReference type="AlphaFoldDB" id="A0A926ISG5"/>
<evidence type="ECO:0000313" key="3">
    <source>
        <dbReference type="Proteomes" id="UP000647416"/>
    </source>
</evidence>
<dbReference type="PANTHER" id="PTHR42924:SF3">
    <property type="entry name" value="POLYMERASE_HISTIDINOL PHOSPHATASE N-TERMINAL DOMAIN-CONTAINING PROTEIN"/>
    <property type="match status" value="1"/>
</dbReference>
<dbReference type="InterPro" id="IPR016195">
    <property type="entry name" value="Pol/histidinol_Pase-like"/>
</dbReference>
<dbReference type="GO" id="GO:0004534">
    <property type="term" value="F:5'-3' RNA exonuclease activity"/>
    <property type="evidence" value="ECO:0007669"/>
    <property type="project" value="TreeGrafter"/>
</dbReference>
<dbReference type="InterPro" id="IPR004013">
    <property type="entry name" value="PHP_dom"/>
</dbReference>
<dbReference type="PANTHER" id="PTHR42924">
    <property type="entry name" value="EXONUCLEASE"/>
    <property type="match status" value="1"/>
</dbReference>
<dbReference type="GO" id="GO:0035312">
    <property type="term" value="F:5'-3' DNA exonuclease activity"/>
    <property type="evidence" value="ECO:0007669"/>
    <property type="project" value="TreeGrafter"/>
</dbReference>
<dbReference type="Proteomes" id="UP000647416">
    <property type="component" value="Unassembled WGS sequence"/>
</dbReference>
<sequence>MEKLIDLHTHSNKSDGSLSPSELVMYAKNHGLSAIALTDHDTTDGVKEAVLTGKRENIEVVTGIELSAKSKTETHILGYFIDVDNENLQKELADLKRVRCERNREVEQNLIKMGFDVSLAEAEKLSGGGTVGRAHFARVMMNKGYVKSVKEAFDKYLSSGKGGYSSNQKITAEEAVKIIKNAGGMAFAAHLHLMKRTDDDLFKFIKSLKNAGLDGIEGFYTEYTPEMHKKYLDLAKRLGLKISGGTDFHGAMKPHIEIGTGLGNLKIPYKILEDMRR</sequence>
<dbReference type="InterPro" id="IPR003141">
    <property type="entry name" value="Pol/His_phosphatase_N"/>
</dbReference>
<comment type="caution">
    <text evidence="2">The sequence shown here is derived from an EMBL/GenBank/DDBJ whole genome shotgun (WGS) entry which is preliminary data.</text>
</comment>